<evidence type="ECO:0000313" key="3">
    <source>
        <dbReference type="Proteomes" id="UP000319828"/>
    </source>
</evidence>
<dbReference type="GO" id="GO:0003677">
    <property type="term" value="F:DNA binding"/>
    <property type="evidence" value="ECO:0007669"/>
    <property type="project" value="InterPro"/>
</dbReference>
<dbReference type="InterPro" id="IPR010982">
    <property type="entry name" value="Lambda_DNA-bd_dom_sf"/>
</dbReference>
<proteinExistence type="predicted"/>
<feature type="domain" description="HTH cro/C1-type" evidence="1">
    <location>
        <begin position="4"/>
        <end position="63"/>
    </location>
</feature>
<dbReference type="Gene3D" id="1.10.260.40">
    <property type="entry name" value="lambda repressor-like DNA-binding domains"/>
    <property type="match status" value="1"/>
</dbReference>
<name>A0A557P9Q1_9VIBR</name>
<accession>A0A557P9Q1</accession>
<sequence>MNNIAVYRNKINVSQERLSKELGCSSSAIGNYEQGTRGLTLEMSRSIVRALNSLGSKCTLDDVFPDPDDNIIESKDVA</sequence>
<dbReference type="CDD" id="cd00093">
    <property type="entry name" value="HTH_XRE"/>
    <property type="match status" value="1"/>
</dbReference>
<reference evidence="2 3" key="1">
    <citation type="submission" date="2019-07" db="EMBL/GenBank/DDBJ databases">
        <title>The draft genome sequence of Vibrio algivorus M1486.</title>
        <authorList>
            <person name="Meng X."/>
        </authorList>
    </citation>
    <scope>NUCLEOTIDE SEQUENCE [LARGE SCALE GENOMIC DNA]</scope>
    <source>
        <strain evidence="2 3">M1486</strain>
    </source>
</reference>
<dbReference type="Pfam" id="PF01381">
    <property type="entry name" value="HTH_3"/>
    <property type="match status" value="1"/>
</dbReference>
<organism evidence="2 3">
    <name type="scientific">Vibrio algivorus</name>
    <dbReference type="NCBI Taxonomy" id="1667024"/>
    <lineage>
        <taxon>Bacteria</taxon>
        <taxon>Pseudomonadati</taxon>
        <taxon>Pseudomonadota</taxon>
        <taxon>Gammaproteobacteria</taxon>
        <taxon>Vibrionales</taxon>
        <taxon>Vibrionaceae</taxon>
        <taxon>Vibrio</taxon>
    </lineage>
</organism>
<dbReference type="SUPFAM" id="SSF47413">
    <property type="entry name" value="lambda repressor-like DNA-binding domains"/>
    <property type="match status" value="1"/>
</dbReference>
<dbReference type="Proteomes" id="UP000319828">
    <property type="component" value="Unassembled WGS sequence"/>
</dbReference>
<dbReference type="RefSeq" id="WP_144387883.1">
    <property type="nucleotide sequence ID" value="NZ_CANNCB010000017.1"/>
</dbReference>
<dbReference type="AlphaFoldDB" id="A0A557P9Q1"/>
<dbReference type="PROSITE" id="PS50943">
    <property type="entry name" value="HTH_CROC1"/>
    <property type="match status" value="1"/>
</dbReference>
<protein>
    <submittedName>
        <fullName evidence="2">Helix-turn-helix transcriptional regulator</fullName>
    </submittedName>
</protein>
<evidence type="ECO:0000313" key="2">
    <source>
        <dbReference type="EMBL" id="TVO37372.1"/>
    </source>
</evidence>
<comment type="caution">
    <text evidence="2">The sequence shown here is derived from an EMBL/GenBank/DDBJ whole genome shotgun (WGS) entry which is preliminary data.</text>
</comment>
<dbReference type="SMART" id="SM00530">
    <property type="entry name" value="HTH_XRE"/>
    <property type="match status" value="1"/>
</dbReference>
<dbReference type="OrthoDB" id="6877645at2"/>
<dbReference type="InterPro" id="IPR001387">
    <property type="entry name" value="Cro/C1-type_HTH"/>
</dbReference>
<evidence type="ECO:0000259" key="1">
    <source>
        <dbReference type="PROSITE" id="PS50943"/>
    </source>
</evidence>
<dbReference type="EMBL" id="VMKJ01000010">
    <property type="protein sequence ID" value="TVO37372.1"/>
    <property type="molecule type" value="Genomic_DNA"/>
</dbReference>
<gene>
    <name evidence="2" type="ORF">FOF44_07120</name>
</gene>